<evidence type="ECO:0000259" key="2">
    <source>
        <dbReference type="Pfam" id="PF08239"/>
    </source>
</evidence>
<proteinExistence type="predicted"/>
<evidence type="ECO:0000313" key="3">
    <source>
        <dbReference type="EMBL" id="MSS77690.1"/>
    </source>
</evidence>
<evidence type="ECO:0000256" key="1">
    <source>
        <dbReference type="SAM" id="MobiDB-lite"/>
    </source>
</evidence>
<accession>A0A6N7VE16</accession>
<feature type="region of interest" description="Disordered" evidence="1">
    <location>
        <begin position="44"/>
        <end position="79"/>
    </location>
</feature>
<dbReference type="Proteomes" id="UP000441925">
    <property type="component" value="Unassembled WGS sequence"/>
</dbReference>
<dbReference type="RefSeq" id="WP_154540074.1">
    <property type="nucleotide sequence ID" value="NZ_VULQ01000004.1"/>
</dbReference>
<dbReference type="InterPro" id="IPR003646">
    <property type="entry name" value="SH3-like_bac-type"/>
</dbReference>
<comment type="caution">
    <text evidence="3">The sequence shown here is derived from an EMBL/GenBank/DDBJ whole genome shotgun (WGS) entry which is preliminary data.</text>
</comment>
<gene>
    <name evidence="3" type="ORF">FYJ26_04580</name>
</gene>
<feature type="compositionally biased region" description="Basic and acidic residues" evidence="1">
    <location>
        <begin position="44"/>
        <end position="74"/>
    </location>
</feature>
<dbReference type="Gene3D" id="2.30.30.40">
    <property type="entry name" value="SH3 Domains"/>
    <property type="match status" value="1"/>
</dbReference>
<organism evidence="3 4">
    <name type="scientific">Anaerococcus porci</name>
    <dbReference type="NCBI Taxonomy" id="2652269"/>
    <lineage>
        <taxon>Bacteria</taxon>
        <taxon>Bacillati</taxon>
        <taxon>Bacillota</taxon>
        <taxon>Tissierellia</taxon>
        <taxon>Tissierellales</taxon>
        <taxon>Peptoniphilaceae</taxon>
        <taxon>Anaerococcus</taxon>
    </lineage>
</organism>
<keyword evidence="4" id="KW-1185">Reference proteome</keyword>
<feature type="domain" description="SH3b" evidence="2">
    <location>
        <begin position="81"/>
        <end position="135"/>
    </location>
</feature>
<dbReference type="PROSITE" id="PS51257">
    <property type="entry name" value="PROKAR_LIPOPROTEIN"/>
    <property type="match status" value="1"/>
</dbReference>
<evidence type="ECO:0000313" key="4">
    <source>
        <dbReference type="Proteomes" id="UP000441925"/>
    </source>
</evidence>
<dbReference type="EMBL" id="VULQ01000004">
    <property type="protein sequence ID" value="MSS77690.1"/>
    <property type="molecule type" value="Genomic_DNA"/>
</dbReference>
<dbReference type="AlphaFoldDB" id="A0A6N7VE16"/>
<name>A0A6N7VE16_9FIRM</name>
<dbReference type="Pfam" id="PF08239">
    <property type="entry name" value="SH3_3"/>
    <property type="match status" value="1"/>
</dbReference>
<reference evidence="3 4" key="1">
    <citation type="submission" date="2019-08" db="EMBL/GenBank/DDBJ databases">
        <title>In-depth cultivation of the pig gut microbiome towards novel bacterial diversity and tailored functional studies.</title>
        <authorList>
            <person name="Wylensek D."/>
            <person name="Hitch T.C.A."/>
            <person name="Clavel T."/>
        </authorList>
    </citation>
    <scope>NUCLEOTIDE SEQUENCE [LARGE SCALE GENOMIC DNA]</scope>
    <source>
        <strain evidence="3 4">WCA-380-WT-2B</strain>
    </source>
</reference>
<sequence length="137" mass="15599">MNLKKVILSLFLIIILASCSKKEESYEKRDVKIDSVFDNVNLSKEDKKDNEAKEDLKEDSNKVAENQDKADESTVARTNAEVNLRESPTTKEDNFITSLPNNAEVNILEEVQANGEAWLKISYRGREGFVKSDFVNR</sequence>
<protein>
    <submittedName>
        <fullName evidence="3">SH3 domain-containing protein</fullName>
    </submittedName>
</protein>